<feature type="signal peptide" evidence="4">
    <location>
        <begin position="1"/>
        <end position="22"/>
    </location>
</feature>
<proteinExistence type="predicted"/>
<keyword evidence="6" id="KW-0282">Flagellum</keyword>
<feature type="chain" id="PRO_5045246827" evidence="4">
    <location>
        <begin position="23"/>
        <end position="322"/>
    </location>
</feature>
<dbReference type="RefSeq" id="WP_220119022.1">
    <property type="nucleotide sequence ID" value="NZ_JAHZUY010000080.1"/>
</dbReference>
<keyword evidence="3" id="KW-0574">Periplasm</keyword>
<sequence>MRRRHVLAIALGLAALAPAAGAAPAAGPVALRPFAVVDDPVVRLGDLFEGIPAEAAALPLGPAPAPGRRSVIEAPLLAAIAQRHRLPWRPLGGEERAVIERPGRPVPREEILALIRGELIRHGLEETAEIDILGFAPPLVPPAAPVRLAVEAAAYDAATARFAVTLAVEADGMPLLRQRLAGRAVATVPVVVATRRLAVGEVVGPGDARLVRLRAERVRPGAAQRLDQVVGQQLRRPIAPEVIFAAADLGPPEVIRRNAPVLMLLDAPGLALTAQGRALESAALGAVVPVMNLASRAVVQAEAIGPGRVRVLPGAVPVMAAR</sequence>
<dbReference type="SMART" id="SM00858">
    <property type="entry name" value="SAF"/>
    <property type="match status" value="1"/>
</dbReference>
<dbReference type="InterPro" id="IPR013974">
    <property type="entry name" value="SAF"/>
</dbReference>
<feature type="domain" description="SAF" evidence="5">
    <location>
        <begin position="188"/>
        <end position="250"/>
    </location>
</feature>
<dbReference type="Pfam" id="PF13144">
    <property type="entry name" value="ChapFlgA"/>
    <property type="match status" value="1"/>
</dbReference>
<organism evidence="6 7">
    <name type="scientific">Caldovatus aquaticus</name>
    <dbReference type="NCBI Taxonomy" id="2865671"/>
    <lineage>
        <taxon>Bacteria</taxon>
        <taxon>Pseudomonadati</taxon>
        <taxon>Pseudomonadota</taxon>
        <taxon>Alphaproteobacteria</taxon>
        <taxon>Acetobacterales</taxon>
        <taxon>Roseomonadaceae</taxon>
        <taxon>Caldovatus</taxon>
    </lineage>
</organism>
<evidence type="ECO:0000256" key="2">
    <source>
        <dbReference type="ARBA" id="ARBA00022729"/>
    </source>
</evidence>
<keyword evidence="2 4" id="KW-0732">Signal</keyword>
<keyword evidence="6" id="KW-0969">Cilium</keyword>
<dbReference type="Gene3D" id="2.30.30.760">
    <property type="match status" value="1"/>
</dbReference>
<dbReference type="Proteomes" id="UP001519924">
    <property type="component" value="Unassembled WGS sequence"/>
</dbReference>
<evidence type="ECO:0000259" key="5">
    <source>
        <dbReference type="SMART" id="SM00858"/>
    </source>
</evidence>
<dbReference type="CDD" id="cd11614">
    <property type="entry name" value="SAF_CpaB_FlgA_like"/>
    <property type="match status" value="1"/>
</dbReference>
<keyword evidence="7" id="KW-1185">Reference proteome</keyword>
<evidence type="ECO:0000313" key="7">
    <source>
        <dbReference type="Proteomes" id="UP001519924"/>
    </source>
</evidence>
<dbReference type="Gene3D" id="3.90.1210.10">
    <property type="entry name" value="Antifreeze-like/N-acetylneuraminic acid synthase C-terminal domain"/>
    <property type="match status" value="1"/>
</dbReference>
<keyword evidence="6" id="KW-0966">Cell projection</keyword>
<name>A0ABS7F6K3_9PROT</name>
<dbReference type="PANTHER" id="PTHR36307:SF1">
    <property type="entry name" value="FLAGELLA BASAL BODY P-RING FORMATION PROTEIN FLGA"/>
    <property type="match status" value="1"/>
</dbReference>
<dbReference type="NCBIfam" id="TIGR03170">
    <property type="entry name" value="flgA_cterm"/>
    <property type="match status" value="1"/>
</dbReference>
<protein>
    <submittedName>
        <fullName evidence="6">Flagellar basal body P-ring formation chaperone FlgA</fullName>
    </submittedName>
</protein>
<evidence type="ECO:0000313" key="6">
    <source>
        <dbReference type="EMBL" id="MBW8271248.1"/>
    </source>
</evidence>
<accession>A0ABS7F6K3</accession>
<reference evidence="6 7" key="1">
    <citation type="submission" date="2021-08" db="EMBL/GenBank/DDBJ databases">
        <title>Caldovatus sediminis gen. nov., sp. nov., a moderately thermophilic bacterium isolated from a hot spring.</title>
        <authorList>
            <person name="Hu C.-J."/>
            <person name="Li W.-J."/>
            <person name="Xian W.-D."/>
        </authorList>
    </citation>
    <scope>NUCLEOTIDE SEQUENCE [LARGE SCALE GENOMIC DNA]</scope>
    <source>
        <strain evidence="6 7">SYSU G05006</strain>
    </source>
</reference>
<gene>
    <name evidence="6" type="primary">flgA</name>
    <name evidence="6" type="ORF">K1J50_17365</name>
</gene>
<dbReference type="EMBL" id="JAHZUY010000080">
    <property type="protein sequence ID" value="MBW8271248.1"/>
    <property type="molecule type" value="Genomic_DNA"/>
</dbReference>
<evidence type="ECO:0000256" key="3">
    <source>
        <dbReference type="ARBA" id="ARBA00022764"/>
    </source>
</evidence>
<comment type="subcellular location">
    <subcellularLocation>
        <location evidence="1">Periplasm</location>
    </subcellularLocation>
</comment>
<dbReference type="PANTHER" id="PTHR36307">
    <property type="entry name" value="FLAGELLA BASAL BODY P-RING FORMATION PROTEIN FLGA"/>
    <property type="match status" value="1"/>
</dbReference>
<evidence type="ECO:0000256" key="4">
    <source>
        <dbReference type="SAM" id="SignalP"/>
    </source>
</evidence>
<comment type="caution">
    <text evidence="6">The sequence shown here is derived from an EMBL/GenBank/DDBJ whole genome shotgun (WGS) entry which is preliminary data.</text>
</comment>
<evidence type="ECO:0000256" key="1">
    <source>
        <dbReference type="ARBA" id="ARBA00004418"/>
    </source>
</evidence>
<dbReference type="InterPro" id="IPR017585">
    <property type="entry name" value="SAF_FlgA"/>
</dbReference>
<dbReference type="InterPro" id="IPR039246">
    <property type="entry name" value="Flagellar_FlgA"/>
</dbReference>